<dbReference type="RefSeq" id="XP_019025537.1">
    <property type="nucleotide sequence ID" value="XM_019169862.1"/>
</dbReference>
<name>A0A0E9N7K2_SAICN</name>
<gene>
    <name evidence="10" type="ORF">G7K_0128-t1</name>
</gene>
<dbReference type="Pfam" id="PF05347">
    <property type="entry name" value="Complex1_LYR"/>
    <property type="match status" value="1"/>
</dbReference>
<comment type="caution">
    <text evidence="10">The sequence shown here is derived from an EMBL/GenBank/DDBJ whole genome shotgun (WGS) entry which is preliminary data.</text>
</comment>
<dbReference type="PIRSF" id="PIRSF006643">
    <property type="entry name" value="NDUA6"/>
    <property type="match status" value="1"/>
</dbReference>
<dbReference type="STRING" id="698492.A0A0E9N7K2"/>
<dbReference type="OrthoDB" id="14535at2759"/>
<comment type="similarity">
    <text evidence="2">Belongs to the complex I LYR family.</text>
</comment>
<keyword evidence="6" id="KW-0249">Electron transport</keyword>
<comment type="subcellular location">
    <subcellularLocation>
        <location evidence="1">Mitochondrion inner membrane</location>
        <topology evidence="1">Peripheral membrane protein</topology>
        <orientation evidence="1">Matrix side</orientation>
    </subcellularLocation>
</comment>
<keyword evidence="4" id="KW-0679">Respiratory chain</keyword>
<proteinExistence type="inferred from homology"/>
<dbReference type="EMBL" id="BACD03000001">
    <property type="protein sequence ID" value="GAO45882.1"/>
    <property type="molecule type" value="Genomic_DNA"/>
</dbReference>
<accession>A0A0E9N7K2</accession>
<dbReference type="GO" id="GO:0006979">
    <property type="term" value="P:response to oxidative stress"/>
    <property type="evidence" value="ECO:0007669"/>
    <property type="project" value="TreeGrafter"/>
</dbReference>
<dbReference type="PANTHER" id="PTHR12964:SF0">
    <property type="entry name" value="NADH DEHYDROGENASE [UBIQUINONE] 1 ALPHA SUBCOMPLEX SUBUNIT 6"/>
    <property type="match status" value="1"/>
</dbReference>
<dbReference type="InterPro" id="IPR045299">
    <property type="entry name" value="Complex1_LYR_NDUFA6_LYRM6"/>
</dbReference>
<reference evidence="10 11" key="1">
    <citation type="journal article" date="2011" name="J. Gen. Appl. Microbiol.">
        <title>Draft genome sequencing of the enigmatic yeast Saitoella complicata.</title>
        <authorList>
            <person name="Nishida H."/>
            <person name="Hamamoto M."/>
            <person name="Sugiyama J."/>
        </authorList>
    </citation>
    <scope>NUCLEOTIDE SEQUENCE [LARGE SCALE GENOMIC DNA]</scope>
    <source>
        <strain evidence="10 11">NRRL Y-17804</strain>
    </source>
</reference>
<keyword evidence="8" id="KW-0472">Membrane</keyword>
<dbReference type="InterPro" id="IPR016488">
    <property type="entry name" value="NADH_Ub_cplx-1_asu_su-6"/>
</dbReference>
<evidence type="ECO:0000256" key="5">
    <source>
        <dbReference type="ARBA" id="ARBA00022792"/>
    </source>
</evidence>
<dbReference type="Proteomes" id="UP000033140">
    <property type="component" value="Unassembled WGS sequence"/>
</dbReference>
<dbReference type="OMA" id="FWKQTTH"/>
<evidence type="ECO:0000256" key="8">
    <source>
        <dbReference type="ARBA" id="ARBA00023136"/>
    </source>
</evidence>
<sequence length="127" mass="15050">MTLMSKTKPTFLAQRTMQSGSHAVARTRALKLYRSWQREAPEIVSLYQLDLPLSVVRSKIRAEFEKHRFVQDLPVIDMLLFKGHSEYQETANFWKQKTHVMRYFMEEESPARRLPDTFLGRFLEGKN</sequence>
<feature type="domain" description="Complex 1 LYR protein" evidence="9">
    <location>
        <begin position="28"/>
        <end position="86"/>
    </location>
</feature>
<evidence type="ECO:0000256" key="3">
    <source>
        <dbReference type="ARBA" id="ARBA00022448"/>
    </source>
</evidence>
<organism evidence="10 11">
    <name type="scientific">Saitoella complicata (strain BCRC 22490 / CBS 7301 / JCM 7358 / NBRC 10748 / NRRL Y-17804)</name>
    <dbReference type="NCBI Taxonomy" id="698492"/>
    <lineage>
        <taxon>Eukaryota</taxon>
        <taxon>Fungi</taxon>
        <taxon>Dikarya</taxon>
        <taxon>Ascomycota</taxon>
        <taxon>Taphrinomycotina</taxon>
        <taxon>Taphrinomycotina incertae sedis</taxon>
        <taxon>Saitoella</taxon>
    </lineage>
</organism>
<evidence type="ECO:0000256" key="6">
    <source>
        <dbReference type="ARBA" id="ARBA00022982"/>
    </source>
</evidence>
<dbReference type="CDD" id="cd20266">
    <property type="entry name" value="Complex1_LYR_NDUFA6_LYRM6"/>
    <property type="match status" value="1"/>
</dbReference>
<evidence type="ECO:0000313" key="10">
    <source>
        <dbReference type="EMBL" id="GAO45882.1"/>
    </source>
</evidence>
<keyword evidence="7" id="KW-0496">Mitochondrion</keyword>
<dbReference type="PANTHER" id="PTHR12964">
    <property type="entry name" value="NADH-UBIQUINONE OXIDOREDUCTASE B14 SUBUNIT"/>
    <property type="match status" value="1"/>
</dbReference>
<dbReference type="AlphaFoldDB" id="A0A0E9N7K2"/>
<evidence type="ECO:0000313" key="11">
    <source>
        <dbReference type="Proteomes" id="UP000033140"/>
    </source>
</evidence>
<keyword evidence="5" id="KW-0999">Mitochondrion inner membrane</keyword>
<evidence type="ECO:0000256" key="2">
    <source>
        <dbReference type="ARBA" id="ARBA00009508"/>
    </source>
</evidence>
<evidence type="ECO:0000256" key="1">
    <source>
        <dbReference type="ARBA" id="ARBA00004443"/>
    </source>
</evidence>
<dbReference type="GO" id="GO:0005743">
    <property type="term" value="C:mitochondrial inner membrane"/>
    <property type="evidence" value="ECO:0007669"/>
    <property type="project" value="UniProtKB-SubCell"/>
</dbReference>
<dbReference type="GO" id="GO:0045271">
    <property type="term" value="C:respiratory chain complex I"/>
    <property type="evidence" value="ECO:0007669"/>
    <property type="project" value="InterPro"/>
</dbReference>
<keyword evidence="3" id="KW-0813">Transport</keyword>
<dbReference type="InterPro" id="IPR008011">
    <property type="entry name" value="Complex1_LYR_dom"/>
</dbReference>
<evidence type="ECO:0000256" key="7">
    <source>
        <dbReference type="ARBA" id="ARBA00023128"/>
    </source>
</evidence>
<evidence type="ECO:0000256" key="4">
    <source>
        <dbReference type="ARBA" id="ARBA00022660"/>
    </source>
</evidence>
<keyword evidence="11" id="KW-1185">Reference proteome</keyword>
<reference evidence="10 11" key="2">
    <citation type="journal article" date="2014" name="J. Gen. Appl. Microbiol.">
        <title>The early diverging ascomycetous budding yeast Saitoella complicata has three histone deacetylases belonging to the Clr6, Hos2, and Rpd3 lineages.</title>
        <authorList>
            <person name="Nishida H."/>
            <person name="Matsumoto T."/>
            <person name="Kondo S."/>
            <person name="Hamamoto M."/>
            <person name="Yoshikawa H."/>
        </authorList>
    </citation>
    <scope>NUCLEOTIDE SEQUENCE [LARGE SCALE GENOMIC DNA]</scope>
    <source>
        <strain evidence="10 11">NRRL Y-17804</strain>
    </source>
</reference>
<protein>
    <recommendedName>
        <fullName evidence="9">Complex 1 LYR protein domain-containing protein</fullName>
    </recommendedName>
</protein>
<reference evidence="10 11" key="3">
    <citation type="journal article" date="2015" name="Genome Announc.">
        <title>Draft Genome Sequence of the Archiascomycetous Yeast Saitoella complicata.</title>
        <authorList>
            <person name="Yamauchi K."/>
            <person name="Kondo S."/>
            <person name="Hamamoto M."/>
            <person name="Takahashi Y."/>
            <person name="Ogura Y."/>
            <person name="Hayashi T."/>
            <person name="Nishida H."/>
        </authorList>
    </citation>
    <scope>NUCLEOTIDE SEQUENCE [LARGE SCALE GENOMIC DNA]</scope>
    <source>
        <strain evidence="10 11">NRRL Y-17804</strain>
    </source>
</reference>
<evidence type="ECO:0000259" key="9">
    <source>
        <dbReference type="Pfam" id="PF05347"/>
    </source>
</evidence>